<keyword evidence="11" id="KW-0902">Two-component regulatory system</keyword>
<dbReference type="Gene3D" id="1.10.287.130">
    <property type="match status" value="1"/>
</dbReference>
<dbReference type="EMBL" id="NWMT01000063">
    <property type="protein sequence ID" value="PCD00515.1"/>
    <property type="molecule type" value="Genomic_DNA"/>
</dbReference>
<feature type="domain" description="Histidine kinase" evidence="13">
    <location>
        <begin position="242"/>
        <end position="455"/>
    </location>
</feature>
<keyword evidence="5" id="KW-0808">Transferase</keyword>
<evidence type="ECO:0000313" key="17">
    <source>
        <dbReference type="Proteomes" id="UP000243750"/>
    </source>
</evidence>
<evidence type="ECO:0000256" key="1">
    <source>
        <dbReference type="ARBA" id="ARBA00000085"/>
    </source>
</evidence>
<comment type="subcellular location">
    <subcellularLocation>
        <location evidence="2">Membrane</location>
        <topology evidence="2">Multi-pass membrane protein</topology>
    </subcellularLocation>
</comment>
<keyword evidence="12" id="KW-0472">Membrane</keyword>
<evidence type="ECO:0000313" key="15">
    <source>
        <dbReference type="EMBL" id="PCD00515.1"/>
    </source>
</evidence>
<proteinExistence type="predicted"/>
<evidence type="ECO:0000259" key="13">
    <source>
        <dbReference type="PROSITE" id="PS50109"/>
    </source>
</evidence>
<keyword evidence="18" id="KW-1185">Reference proteome</keyword>
<dbReference type="Proteomes" id="UP000243750">
    <property type="component" value="Unassembled WGS sequence"/>
</dbReference>
<reference evidence="16 18" key="2">
    <citation type="submission" date="2018-10" db="EMBL/GenBank/DDBJ databases">
        <title>Complete genome sequence of Pseudomonas pelagia strain Kongs-67.</title>
        <authorList>
            <person name="Sinha R.K."/>
            <person name="Krishnan K."/>
        </authorList>
    </citation>
    <scope>NUCLEOTIDE SEQUENCE [LARGE SCALE GENOMIC DNA]</scope>
    <source>
        <strain evidence="16 18">Kongs-67</strain>
    </source>
</reference>
<name>A0AA91U4R8_9GAMM</name>
<comment type="catalytic activity">
    <reaction evidence="1">
        <text>ATP + protein L-histidine = ADP + protein N-phospho-L-histidine.</text>
        <dbReference type="EC" id="2.7.13.3"/>
    </reaction>
</comment>
<dbReference type="PRINTS" id="PR00344">
    <property type="entry name" value="BCTRLSENSOR"/>
</dbReference>
<evidence type="ECO:0000256" key="2">
    <source>
        <dbReference type="ARBA" id="ARBA00004141"/>
    </source>
</evidence>
<dbReference type="CDD" id="cd00082">
    <property type="entry name" value="HisKA"/>
    <property type="match status" value="1"/>
</dbReference>
<protein>
    <recommendedName>
        <fullName evidence="3">histidine kinase</fullName>
        <ecNumber evidence="3">2.7.13.3</ecNumber>
    </recommendedName>
</protein>
<dbReference type="InterPro" id="IPR003661">
    <property type="entry name" value="HisK_dim/P_dom"/>
</dbReference>
<dbReference type="GO" id="GO:0005886">
    <property type="term" value="C:plasma membrane"/>
    <property type="evidence" value="ECO:0007669"/>
    <property type="project" value="TreeGrafter"/>
</dbReference>
<dbReference type="InterPro" id="IPR005467">
    <property type="entry name" value="His_kinase_dom"/>
</dbReference>
<keyword evidence="8 15" id="KW-0418">Kinase</keyword>
<evidence type="ECO:0000313" key="16">
    <source>
        <dbReference type="EMBL" id="QFY55218.1"/>
    </source>
</evidence>
<dbReference type="PROSITE" id="PS50109">
    <property type="entry name" value="HIS_KIN"/>
    <property type="match status" value="1"/>
</dbReference>
<dbReference type="PANTHER" id="PTHR45436:SF14">
    <property type="entry name" value="SENSOR PROTEIN QSEC"/>
    <property type="match status" value="1"/>
</dbReference>
<dbReference type="Pfam" id="PF00512">
    <property type="entry name" value="HisKA"/>
    <property type="match status" value="1"/>
</dbReference>
<dbReference type="AlphaFoldDB" id="A0AA91U4R8"/>
<dbReference type="SUPFAM" id="SSF55874">
    <property type="entry name" value="ATPase domain of HSP90 chaperone/DNA topoisomerase II/histidine kinase"/>
    <property type="match status" value="1"/>
</dbReference>
<dbReference type="SMART" id="SM00388">
    <property type="entry name" value="HisKA"/>
    <property type="match status" value="1"/>
</dbReference>
<dbReference type="EC" id="2.7.13.3" evidence="3"/>
<evidence type="ECO:0000256" key="11">
    <source>
        <dbReference type="ARBA" id="ARBA00023012"/>
    </source>
</evidence>
<evidence type="ECO:0000259" key="14">
    <source>
        <dbReference type="PROSITE" id="PS50885"/>
    </source>
</evidence>
<dbReference type="Pfam" id="PF02518">
    <property type="entry name" value="HATPase_c"/>
    <property type="match status" value="1"/>
</dbReference>
<dbReference type="PANTHER" id="PTHR45436">
    <property type="entry name" value="SENSOR HISTIDINE KINASE YKOH"/>
    <property type="match status" value="1"/>
</dbReference>
<keyword evidence="9" id="KW-0067">ATP-binding</keyword>
<accession>A0AA91U4R8</accession>
<evidence type="ECO:0000256" key="3">
    <source>
        <dbReference type="ARBA" id="ARBA00012438"/>
    </source>
</evidence>
<dbReference type="RefSeq" id="WP_096345469.1">
    <property type="nucleotide sequence ID" value="NZ_CP033116.1"/>
</dbReference>
<evidence type="ECO:0000256" key="8">
    <source>
        <dbReference type="ARBA" id="ARBA00022777"/>
    </source>
</evidence>
<keyword evidence="6" id="KW-0812">Transmembrane</keyword>
<dbReference type="Proteomes" id="UP000344571">
    <property type="component" value="Chromosome"/>
</dbReference>
<keyword evidence="10" id="KW-1133">Transmembrane helix</keyword>
<dbReference type="EMBL" id="CP033116">
    <property type="protein sequence ID" value="QFY55218.1"/>
    <property type="molecule type" value="Genomic_DNA"/>
</dbReference>
<dbReference type="GO" id="GO:0005524">
    <property type="term" value="F:ATP binding"/>
    <property type="evidence" value="ECO:0007669"/>
    <property type="project" value="UniProtKB-KW"/>
</dbReference>
<dbReference type="SUPFAM" id="SSF47384">
    <property type="entry name" value="Homodimeric domain of signal transducing histidine kinase"/>
    <property type="match status" value="1"/>
</dbReference>
<evidence type="ECO:0000256" key="5">
    <source>
        <dbReference type="ARBA" id="ARBA00022679"/>
    </source>
</evidence>
<dbReference type="InterPro" id="IPR004358">
    <property type="entry name" value="Sig_transdc_His_kin-like_C"/>
</dbReference>
<dbReference type="InterPro" id="IPR003660">
    <property type="entry name" value="HAMP_dom"/>
</dbReference>
<evidence type="ECO:0000313" key="18">
    <source>
        <dbReference type="Proteomes" id="UP000344571"/>
    </source>
</evidence>
<evidence type="ECO:0000256" key="7">
    <source>
        <dbReference type="ARBA" id="ARBA00022741"/>
    </source>
</evidence>
<sequence length="455" mass="50735">MSSIRKRILLRVLGLLLIGSLILSAVSYRDAAHEIQELFDAQLGQSARVLQGLLRLPQAQIDHQQLAQALIESAGEQPTLGHRYESKLAYQVRDADGQIIARSFNVPVIGEDNWQPGFSDLGQGEQRWRRYVLLDPEQQLAIWVGERADVRGELVGKIVRSTLIPDLVGIPLMLLLVWLAIGSGLKPLERMARQIRQRDPDSLQPLLISNIPVELEPMQAALNRMLDQLGQLLAREQRFIADAAHELRTPLAILQIHADNARAATDPAERETALSHLHAGVQRATRLVSQMLTLARLGDEQQRERQPVHLQQTCRSELAQLLPLALKKHQELLFDTDPTLPETLDMEPGSLGMLLQNLLGNAIQHCPNGGTIQLRLQREQAPVEFLLLSIEDSGKGVPVAERGRLLERFYTRSDHPGAGLGLSIVQRVVERHQGQIELDESTLGGLRVTIRLPID</sequence>
<dbReference type="InterPro" id="IPR003594">
    <property type="entry name" value="HATPase_dom"/>
</dbReference>
<gene>
    <name evidence="15" type="ORF">CO192_04815</name>
    <name evidence="16" type="ORF">EAO82_01780</name>
</gene>
<evidence type="ECO:0000256" key="12">
    <source>
        <dbReference type="ARBA" id="ARBA00023136"/>
    </source>
</evidence>
<keyword evidence="7" id="KW-0547">Nucleotide-binding</keyword>
<feature type="domain" description="HAMP" evidence="14">
    <location>
        <begin position="182"/>
        <end position="234"/>
    </location>
</feature>
<dbReference type="InterPro" id="IPR036097">
    <property type="entry name" value="HisK_dim/P_sf"/>
</dbReference>
<organism evidence="15 17">
    <name type="scientific">Halopseudomonas pelagia</name>
    <dbReference type="NCBI Taxonomy" id="553151"/>
    <lineage>
        <taxon>Bacteria</taxon>
        <taxon>Pseudomonadati</taxon>
        <taxon>Pseudomonadota</taxon>
        <taxon>Gammaproteobacteria</taxon>
        <taxon>Pseudomonadales</taxon>
        <taxon>Pseudomonadaceae</taxon>
        <taxon>Halopseudomonas</taxon>
    </lineage>
</organism>
<evidence type="ECO:0000256" key="4">
    <source>
        <dbReference type="ARBA" id="ARBA00022553"/>
    </source>
</evidence>
<evidence type="ECO:0000256" key="10">
    <source>
        <dbReference type="ARBA" id="ARBA00022989"/>
    </source>
</evidence>
<dbReference type="PROSITE" id="PS50885">
    <property type="entry name" value="HAMP"/>
    <property type="match status" value="1"/>
</dbReference>
<dbReference type="InterPro" id="IPR050428">
    <property type="entry name" value="TCS_sensor_his_kinase"/>
</dbReference>
<dbReference type="Pfam" id="PF08521">
    <property type="entry name" value="2CSK_N"/>
    <property type="match status" value="1"/>
</dbReference>
<dbReference type="InterPro" id="IPR013727">
    <property type="entry name" value="2CSK_N"/>
</dbReference>
<evidence type="ECO:0000256" key="6">
    <source>
        <dbReference type="ARBA" id="ARBA00022692"/>
    </source>
</evidence>
<dbReference type="Gene3D" id="3.30.565.10">
    <property type="entry name" value="Histidine kinase-like ATPase, C-terminal domain"/>
    <property type="match status" value="1"/>
</dbReference>
<dbReference type="GO" id="GO:0000155">
    <property type="term" value="F:phosphorelay sensor kinase activity"/>
    <property type="evidence" value="ECO:0007669"/>
    <property type="project" value="InterPro"/>
</dbReference>
<dbReference type="SMART" id="SM00387">
    <property type="entry name" value="HATPase_c"/>
    <property type="match status" value="1"/>
</dbReference>
<keyword evidence="4" id="KW-0597">Phosphoprotein</keyword>
<dbReference type="InterPro" id="IPR036890">
    <property type="entry name" value="HATPase_C_sf"/>
</dbReference>
<evidence type="ECO:0000256" key="9">
    <source>
        <dbReference type="ARBA" id="ARBA00022840"/>
    </source>
</evidence>
<reference evidence="15 17" key="1">
    <citation type="submission" date="2017-09" db="EMBL/GenBank/DDBJ databases">
        <title>Bacterial and phytoplankton interrelationship in Kongsfjorden, an Arctic fjord.</title>
        <authorList>
            <person name="Sinha R."/>
            <person name="Krishnan K."/>
        </authorList>
    </citation>
    <scope>NUCLEOTIDE SEQUENCE [LARGE SCALE GENOMIC DNA]</scope>
    <source>
        <strain evidence="15 17">58</strain>
    </source>
</reference>